<organism evidence="1">
    <name type="scientific">Arundo donax</name>
    <name type="common">Giant reed</name>
    <name type="synonym">Donax arundinaceus</name>
    <dbReference type="NCBI Taxonomy" id="35708"/>
    <lineage>
        <taxon>Eukaryota</taxon>
        <taxon>Viridiplantae</taxon>
        <taxon>Streptophyta</taxon>
        <taxon>Embryophyta</taxon>
        <taxon>Tracheophyta</taxon>
        <taxon>Spermatophyta</taxon>
        <taxon>Magnoliopsida</taxon>
        <taxon>Liliopsida</taxon>
        <taxon>Poales</taxon>
        <taxon>Poaceae</taxon>
        <taxon>PACMAD clade</taxon>
        <taxon>Arundinoideae</taxon>
        <taxon>Arundineae</taxon>
        <taxon>Arundo</taxon>
    </lineage>
</organism>
<evidence type="ECO:0000313" key="1">
    <source>
        <dbReference type="EMBL" id="JAD81322.1"/>
    </source>
</evidence>
<dbReference type="EMBL" id="GBRH01216573">
    <property type="protein sequence ID" value="JAD81322.1"/>
    <property type="molecule type" value="Transcribed_RNA"/>
</dbReference>
<proteinExistence type="predicted"/>
<reference evidence="1" key="2">
    <citation type="journal article" date="2015" name="Data Brief">
        <title>Shoot transcriptome of the giant reed, Arundo donax.</title>
        <authorList>
            <person name="Barrero R.A."/>
            <person name="Guerrero F.D."/>
            <person name="Moolhuijzen P."/>
            <person name="Goolsby J.A."/>
            <person name="Tidwell J."/>
            <person name="Bellgard S.E."/>
            <person name="Bellgard M.I."/>
        </authorList>
    </citation>
    <scope>NUCLEOTIDE SEQUENCE</scope>
    <source>
        <tissue evidence="1">Shoot tissue taken approximately 20 cm above the soil surface</tissue>
    </source>
</reference>
<accession>A0A0A9DC30</accession>
<dbReference type="AlphaFoldDB" id="A0A0A9DC30"/>
<protein>
    <submittedName>
        <fullName evidence="1">Uncharacterized protein</fullName>
    </submittedName>
</protein>
<sequence length="27" mass="3031">MNNMIFISLVYYLGPAGMGAVVRKNRD</sequence>
<reference evidence="1" key="1">
    <citation type="submission" date="2014-09" db="EMBL/GenBank/DDBJ databases">
        <authorList>
            <person name="Magalhaes I.L.F."/>
            <person name="Oliveira U."/>
            <person name="Santos F.R."/>
            <person name="Vidigal T.H.D.A."/>
            <person name="Brescovit A.D."/>
            <person name="Santos A.J."/>
        </authorList>
    </citation>
    <scope>NUCLEOTIDE SEQUENCE</scope>
    <source>
        <tissue evidence="1">Shoot tissue taken approximately 20 cm above the soil surface</tissue>
    </source>
</reference>
<name>A0A0A9DC30_ARUDO</name>